<comment type="similarity">
    <text evidence="1 8">Belongs to the xylose isomerase family.</text>
</comment>
<evidence type="ECO:0000256" key="4">
    <source>
        <dbReference type="ARBA" id="ARBA00022723"/>
    </source>
</evidence>
<dbReference type="GO" id="GO:0042732">
    <property type="term" value="P:D-xylose metabolic process"/>
    <property type="evidence" value="ECO:0007669"/>
    <property type="project" value="UniProtKB-KW"/>
</dbReference>
<evidence type="ECO:0000256" key="8">
    <source>
        <dbReference type="RuleBase" id="RU000609"/>
    </source>
</evidence>
<name>A0AAW0XTY6_CHEQU</name>
<comment type="catalytic activity">
    <reaction evidence="7 8">
        <text>alpha-D-xylose = alpha-D-xylulofuranose</text>
        <dbReference type="Rhea" id="RHEA:22816"/>
        <dbReference type="ChEBI" id="CHEBI:28518"/>
        <dbReference type="ChEBI" id="CHEBI:188998"/>
        <dbReference type="EC" id="5.3.1.5"/>
    </reaction>
</comment>
<evidence type="ECO:0000256" key="2">
    <source>
        <dbReference type="ARBA" id="ARBA00011958"/>
    </source>
</evidence>
<dbReference type="SUPFAM" id="SSF51658">
    <property type="entry name" value="Xylose isomerase-like"/>
    <property type="match status" value="1"/>
</dbReference>
<evidence type="ECO:0000256" key="3">
    <source>
        <dbReference type="ARBA" id="ARBA00022629"/>
    </source>
</evidence>
<evidence type="ECO:0000313" key="9">
    <source>
        <dbReference type="EMBL" id="KAK8741449.1"/>
    </source>
</evidence>
<evidence type="ECO:0000313" key="10">
    <source>
        <dbReference type="Proteomes" id="UP001445076"/>
    </source>
</evidence>
<keyword evidence="5 8" id="KW-0413">Isomerase</keyword>
<dbReference type="HAMAP" id="MF_00455">
    <property type="entry name" value="Xylose_isom_A"/>
    <property type="match status" value="1"/>
</dbReference>
<dbReference type="AlphaFoldDB" id="A0AAW0XTY6"/>
<evidence type="ECO:0000256" key="5">
    <source>
        <dbReference type="ARBA" id="ARBA00023235"/>
    </source>
</evidence>
<dbReference type="InterPro" id="IPR001998">
    <property type="entry name" value="Xylose_isomerase"/>
</dbReference>
<evidence type="ECO:0000256" key="7">
    <source>
        <dbReference type="ARBA" id="ARBA00033659"/>
    </source>
</evidence>
<comment type="caution">
    <text evidence="9">The sequence shown here is derived from an EMBL/GenBank/DDBJ whole genome shotgun (WGS) entry which is preliminary data.</text>
</comment>
<dbReference type="PRINTS" id="PR00688">
    <property type="entry name" value="XYLOSISMRASE"/>
</dbReference>
<gene>
    <name evidence="9" type="ORF">OTU49_002223</name>
</gene>
<keyword evidence="6 8" id="KW-0119">Carbohydrate metabolism</keyword>
<evidence type="ECO:0000256" key="1">
    <source>
        <dbReference type="ARBA" id="ARBA00005765"/>
    </source>
</evidence>
<keyword evidence="3 8" id="KW-0859">Xylose metabolism</keyword>
<dbReference type="InterPro" id="IPR036237">
    <property type="entry name" value="Xyl_isomerase-like_sf"/>
</dbReference>
<keyword evidence="4 8" id="KW-0479">Metal-binding</keyword>
<dbReference type="Gene3D" id="3.20.20.150">
    <property type="entry name" value="Divalent-metal-dependent TIM barrel enzymes"/>
    <property type="match status" value="1"/>
</dbReference>
<dbReference type="GO" id="GO:0046872">
    <property type="term" value="F:metal ion binding"/>
    <property type="evidence" value="ECO:0007669"/>
    <property type="project" value="UniProtKB-KW"/>
</dbReference>
<protein>
    <recommendedName>
        <fullName evidence="2 8">Xylose isomerase</fullName>
        <ecNumber evidence="2 8">5.3.1.5</ecNumber>
    </recommendedName>
</protein>
<dbReference type="EMBL" id="JARKIK010000030">
    <property type="protein sequence ID" value="KAK8741449.1"/>
    <property type="molecule type" value="Genomic_DNA"/>
</dbReference>
<dbReference type="PANTHER" id="PTHR48408">
    <property type="match status" value="1"/>
</dbReference>
<proteinExistence type="inferred from homology"/>
<keyword evidence="10" id="KW-1185">Reference proteome</keyword>
<evidence type="ECO:0000256" key="6">
    <source>
        <dbReference type="ARBA" id="ARBA00023277"/>
    </source>
</evidence>
<dbReference type="EC" id="5.3.1.5" evidence="2 8"/>
<accession>A0AAW0XTY6</accession>
<dbReference type="Proteomes" id="UP001445076">
    <property type="component" value="Unassembled WGS sequence"/>
</dbReference>
<sequence>MNKYFPGIGRVEYRPDAGPEDTLVFRHYNAGETVHGRSMEEWLRFSVCYFNTFRYFGSEGHYGERAHQHQWEDGSRSLDNYKRRMTAAFEFFHKLNVKFYSVSDRDMAPEGDSFEETNSYLEEMVTQACDLQRQTGIKPLYYSADLFTHPRYMNGAGANPDAHVFAYACAQVKRSLEAAKRLGAENFVFFNPRDGYQSVLQRQFFRDMSHMAQLYRMAAQYKDKIGYKGQLLIQPKPSDPRRHQYEADAMATMHMLRHFGLEKQYKLYIKPAFSRLMGRPYEHDVYIAAAYNMLGSVDASDSFPEVNGTSDICARNIRDATYVMKCVLEQSGLQQGGFTLGGRVRRESVEPRDLFHGHILAMDTFARALKNAARMISDGCFARSIQQRYASFKSGIGERIEKGAATFEECEDYIRKCGEPQQQSSRYEHYENVFNYYVYPPRQ</sequence>
<dbReference type="PANTHER" id="PTHR48408:SF1">
    <property type="entry name" value="XYLOSE ISOMERASE"/>
    <property type="match status" value="1"/>
</dbReference>
<organism evidence="9 10">
    <name type="scientific">Cherax quadricarinatus</name>
    <name type="common">Australian red claw crayfish</name>
    <dbReference type="NCBI Taxonomy" id="27406"/>
    <lineage>
        <taxon>Eukaryota</taxon>
        <taxon>Metazoa</taxon>
        <taxon>Ecdysozoa</taxon>
        <taxon>Arthropoda</taxon>
        <taxon>Crustacea</taxon>
        <taxon>Multicrustacea</taxon>
        <taxon>Malacostraca</taxon>
        <taxon>Eumalacostraca</taxon>
        <taxon>Eucarida</taxon>
        <taxon>Decapoda</taxon>
        <taxon>Pleocyemata</taxon>
        <taxon>Astacidea</taxon>
        <taxon>Parastacoidea</taxon>
        <taxon>Parastacidae</taxon>
        <taxon>Cherax</taxon>
    </lineage>
</organism>
<reference evidence="9 10" key="1">
    <citation type="journal article" date="2024" name="BMC Genomics">
        <title>Genome assembly of redclaw crayfish (Cherax quadricarinatus) provides insights into its immune adaptation and hypoxia tolerance.</title>
        <authorList>
            <person name="Liu Z."/>
            <person name="Zheng J."/>
            <person name="Li H."/>
            <person name="Fang K."/>
            <person name="Wang S."/>
            <person name="He J."/>
            <person name="Zhou D."/>
            <person name="Weng S."/>
            <person name="Chi M."/>
            <person name="Gu Z."/>
            <person name="He J."/>
            <person name="Li F."/>
            <person name="Wang M."/>
        </authorList>
    </citation>
    <scope>NUCLEOTIDE SEQUENCE [LARGE SCALE GENOMIC DNA]</scope>
    <source>
        <strain evidence="9">ZL_2023a</strain>
    </source>
</reference>
<dbReference type="GO" id="GO:0009045">
    <property type="term" value="F:xylose isomerase activity"/>
    <property type="evidence" value="ECO:0007669"/>
    <property type="project" value="UniProtKB-EC"/>
</dbReference>
<dbReference type="PROSITE" id="PS51415">
    <property type="entry name" value="XYLOSE_ISOMERASE"/>
    <property type="match status" value="1"/>
</dbReference>